<dbReference type="InterPro" id="IPR051913">
    <property type="entry name" value="GH2_Domain-Containing"/>
</dbReference>
<dbReference type="Pfam" id="PF02837">
    <property type="entry name" value="Glyco_hydro_2_N"/>
    <property type="match status" value="1"/>
</dbReference>
<dbReference type="GO" id="GO:0004553">
    <property type="term" value="F:hydrolase activity, hydrolyzing O-glycosyl compounds"/>
    <property type="evidence" value="ECO:0007669"/>
    <property type="project" value="InterPro"/>
</dbReference>
<evidence type="ECO:0000259" key="2">
    <source>
        <dbReference type="Pfam" id="PF02836"/>
    </source>
</evidence>
<evidence type="ECO:0000313" key="4">
    <source>
        <dbReference type="EMBL" id="AWN22669.1"/>
    </source>
</evidence>
<keyword evidence="4" id="KW-0378">Hydrolase</keyword>
<keyword evidence="5" id="KW-1185">Reference proteome</keyword>
<proteinExistence type="inferred from homology"/>
<dbReference type="SUPFAM" id="SSF49785">
    <property type="entry name" value="Galactose-binding domain-like"/>
    <property type="match status" value="1"/>
</dbReference>
<comment type="similarity">
    <text evidence="1">Belongs to the glycosyl hydrolase 2 family.</text>
</comment>
<dbReference type="InterPro" id="IPR006103">
    <property type="entry name" value="Glyco_hydro_2_cat"/>
</dbReference>
<dbReference type="AlphaFoldDB" id="A0A2Z3JI69"/>
<dbReference type="OrthoDB" id="9762066at2"/>
<gene>
    <name evidence="4" type="ORF">DKM44_04990</name>
</gene>
<protein>
    <submittedName>
        <fullName evidence="4">Glycoside hydrolase family 2</fullName>
    </submittedName>
</protein>
<name>A0A2Z3JI69_9DEIO</name>
<sequence length="619" mass="69169">MVPFLPVQRRFVSYPRPLLRRAQWRSLDGPWQFDFSDSTEARDVAFGRTIEVPYAPETPRSGIHELGFHPALWYRRELTLTPDELPQAGERLLLHFGAVDWAAEVWANGQKVAEHQGGYTPFTADLTSALQGETLSLTVHVSDDAQDLSLPRGKQDWQPGGEGHGIWYPRTSGIWQTVWLEKVPAARLLEVRWTPDAVSFAVTLDSEVSPDALGAQLRVTLRCGGQVLARDTYDLSSRQLSRTLRLPDPGIDDARHALLWSPEHPQLLDAVLELLGPDGEVFDRVESYTALRSVGVDDGRFLLNGRPYKLRLALDQGYWPEGGLSASDDEYRADVELAKTLGFNGVRKHQKIESPQWLAWCDRLGLLVWEELPSAYAFTPQSVERLTRTWLDVVRRDVSHPCIVVWVVFNESWGLPDLPLRPDQRAAVQALYHLTRSLDTSRLVIGNDGWEQVVGDLLTIHDYSADPAEVLGRYVSREALGRTLHTFRPGGRALALPEFTGTEAPAILSEFGGIAFRSGGEQGWGYSEAPDAETFLERYADLMAAVHASKGLSGFCYTQLTDTYQEINGLTRMDRTPKADAAGLAAATLGRQPDPDNPLGYDVRWRRSQRQLAAQGERT</sequence>
<organism evidence="4 5">
    <name type="scientific">Deinococcus irradiatisoli</name>
    <dbReference type="NCBI Taxonomy" id="2202254"/>
    <lineage>
        <taxon>Bacteria</taxon>
        <taxon>Thermotogati</taxon>
        <taxon>Deinococcota</taxon>
        <taxon>Deinococci</taxon>
        <taxon>Deinococcales</taxon>
        <taxon>Deinococcaceae</taxon>
        <taxon>Deinococcus</taxon>
    </lineage>
</organism>
<dbReference type="PANTHER" id="PTHR42732:SF3">
    <property type="entry name" value="HYDROLASE"/>
    <property type="match status" value="1"/>
</dbReference>
<dbReference type="GO" id="GO:0005975">
    <property type="term" value="P:carbohydrate metabolic process"/>
    <property type="evidence" value="ECO:0007669"/>
    <property type="project" value="InterPro"/>
</dbReference>
<dbReference type="InterPro" id="IPR006104">
    <property type="entry name" value="Glyco_hydro_2_N"/>
</dbReference>
<dbReference type="Gene3D" id="3.20.20.80">
    <property type="entry name" value="Glycosidases"/>
    <property type="match status" value="1"/>
</dbReference>
<reference evidence="4 5" key="1">
    <citation type="submission" date="2018-05" db="EMBL/GenBank/DDBJ databases">
        <title>Complete Genome Sequence of Deinococcus sp. strain 17bor-2.</title>
        <authorList>
            <person name="Srinivasan S."/>
        </authorList>
    </citation>
    <scope>NUCLEOTIDE SEQUENCE [LARGE SCALE GENOMIC DNA]</scope>
    <source>
        <strain evidence="4 5">17bor-2</strain>
    </source>
</reference>
<dbReference type="Gene3D" id="2.60.120.260">
    <property type="entry name" value="Galactose-binding domain-like"/>
    <property type="match status" value="1"/>
</dbReference>
<dbReference type="KEGG" id="dez:DKM44_04990"/>
<accession>A0A2Z3JI69</accession>
<feature type="domain" description="Glycoside hydrolase family 2 catalytic" evidence="2">
    <location>
        <begin position="295"/>
        <end position="580"/>
    </location>
</feature>
<dbReference type="PANTHER" id="PTHR42732">
    <property type="entry name" value="BETA-GALACTOSIDASE"/>
    <property type="match status" value="1"/>
</dbReference>
<dbReference type="EMBL" id="CP029494">
    <property type="protein sequence ID" value="AWN22669.1"/>
    <property type="molecule type" value="Genomic_DNA"/>
</dbReference>
<dbReference type="SUPFAM" id="SSF49303">
    <property type="entry name" value="beta-Galactosidase/glucuronidase domain"/>
    <property type="match status" value="1"/>
</dbReference>
<dbReference type="InterPro" id="IPR036156">
    <property type="entry name" value="Beta-gal/glucu_dom_sf"/>
</dbReference>
<dbReference type="InterPro" id="IPR008979">
    <property type="entry name" value="Galactose-bd-like_sf"/>
</dbReference>
<evidence type="ECO:0000256" key="1">
    <source>
        <dbReference type="ARBA" id="ARBA00007401"/>
    </source>
</evidence>
<evidence type="ECO:0000259" key="3">
    <source>
        <dbReference type="Pfam" id="PF02837"/>
    </source>
</evidence>
<dbReference type="Pfam" id="PF02836">
    <property type="entry name" value="Glyco_hydro_2_C"/>
    <property type="match status" value="1"/>
</dbReference>
<feature type="domain" description="Glycosyl hydrolases family 2 sugar binding" evidence="3">
    <location>
        <begin position="69"/>
        <end position="182"/>
    </location>
</feature>
<dbReference type="Proteomes" id="UP000245368">
    <property type="component" value="Chromosome"/>
</dbReference>
<dbReference type="InterPro" id="IPR017853">
    <property type="entry name" value="GH"/>
</dbReference>
<dbReference type="SUPFAM" id="SSF51445">
    <property type="entry name" value="(Trans)glycosidases"/>
    <property type="match status" value="1"/>
</dbReference>
<evidence type="ECO:0000313" key="5">
    <source>
        <dbReference type="Proteomes" id="UP000245368"/>
    </source>
</evidence>